<protein>
    <recommendedName>
        <fullName evidence="3">HNH endonuclease</fullName>
    </recommendedName>
</protein>
<name>A0ABS0G2L8_9PSED</name>
<proteinExistence type="predicted"/>
<gene>
    <name evidence="1" type="ORF">IRZ77_14875</name>
</gene>
<dbReference type="RefSeq" id="WP_196173780.1">
    <property type="nucleotide sequence ID" value="NZ_JADLJR010000015.1"/>
</dbReference>
<sequence>MAFSMHAPPSVAGCGMVAICQKMAYEVFHSMFSEICEIKMSEEVKRLTPLSGTLRELFLKSGNLCAFPECTNLMMNASGVFIGQICHIEAAEEGGERFNPFMSNEERRQFDNLMLMCYEHHQVTNDVSLYTVERLKGMKLQHELRFSDPGRVIFDSFKDWTIDYTFTKPQNMNGLFPFCWGTLDNESKVNYLKSVDEYIDKFQAVPLDLRVFLGKVVARMQRVKDTGAVVKYGWSERAIAVHDLSGAFRMSLHEIFEYGNRLQSYGVASIDEKNDWSVGAYLVFTLHEVSDWPFWSDLASYCEATNQSIDAFAVSMDFALLDA</sequence>
<organism evidence="1 2">
    <name type="scientific">Pseudomonas pudica</name>
    <dbReference type="NCBI Taxonomy" id="272772"/>
    <lineage>
        <taxon>Bacteria</taxon>
        <taxon>Pseudomonadati</taxon>
        <taxon>Pseudomonadota</taxon>
        <taxon>Gammaproteobacteria</taxon>
        <taxon>Pseudomonadales</taxon>
        <taxon>Pseudomonadaceae</taxon>
        <taxon>Pseudomonas</taxon>
    </lineage>
</organism>
<dbReference type="Proteomes" id="UP000639294">
    <property type="component" value="Unassembled WGS sequence"/>
</dbReference>
<dbReference type="EMBL" id="JADLJS010000019">
    <property type="protein sequence ID" value="MBF8646841.1"/>
    <property type="molecule type" value="Genomic_DNA"/>
</dbReference>
<evidence type="ECO:0000313" key="1">
    <source>
        <dbReference type="EMBL" id="MBF8646841.1"/>
    </source>
</evidence>
<evidence type="ECO:0000313" key="2">
    <source>
        <dbReference type="Proteomes" id="UP000639294"/>
    </source>
</evidence>
<comment type="caution">
    <text evidence="1">The sequence shown here is derived from an EMBL/GenBank/DDBJ whole genome shotgun (WGS) entry which is preliminary data.</text>
</comment>
<accession>A0ABS0G2L8</accession>
<evidence type="ECO:0008006" key="3">
    <source>
        <dbReference type="Google" id="ProtNLM"/>
    </source>
</evidence>
<reference evidence="1 2" key="1">
    <citation type="submission" date="2020-10" db="EMBL/GenBank/DDBJ databases">
        <title>Genome sequences of Pseudomonas isolates.</title>
        <authorList>
            <person name="Wessels L."/>
            <person name="Reich F."/>
            <person name="Hammerl J."/>
        </authorList>
    </citation>
    <scope>NUCLEOTIDE SEQUENCE [LARGE SCALE GENOMIC DNA]</scope>
    <source>
        <strain evidence="1 2">20-MO00628-0</strain>
    </source>
</reference>
<keyword evidence="2" id="KW-1185">Reference proteome</keyword>